<dbReference type="AlphaFoldDB" id="A0A4V2YE79"/>
<feature type="region of interest" description="Disordered" evidence="1">
    <location>
        <begin position="341"/>
        <end position="390"/>
    </location>
</feature>
<accession>A0A4V2YE79</accession>
<name>A0A4V2YE79_9ACTN</name>
<evidence type="ECO:0000256" key="1">
    <source>
        <dbReference type="SAM" id="MobiDB-lite"/>
    </source>
</evidence>
<evidence type="ECO:0000313" key="3">
    <source>
        <dbReference type="Proteomes" id="UP000295172"/>
    </source>
</evidence>
<protein>
    <submittedName>
        <fullName evidence="2">Uncharacterized protein</fullName>
    </submittedName>
</protein>
<dbReference type="RefSeq" id="WP_132324752.1">
    <property type="nucleotide sequence ID" value="NZ_SMKR01000137.1"/>
</dbReference>
<dbReference type="OrthoDB" id="3831051at2"/>
<dbReference type="EMBL" id="SMKR01000137">
    <property type="protein sequence ID" value="TDD18256.1"/>
    <property type="molecule type" value="Genomic_DNA"/>
</dbReference>
<evidence type="ECO:0000313" key="2">
    <source>
        <dbReference type="EMBL" id="TDD18256.1"/>
    </source>
</evidence>
<gene>
    <name evidence="2" type="ORF">E1218_26405</name>
</gene>
<comment type="caution">
    <text evidence="2">The sequence shown here is derived from an EMBL/GenBank/DDBJ whole genome shotgun (WGS) entry which is preliminary data.</text>
</comment>
<proteinExistence type="predicted"/>
<keyword evidence="3" id="KW-1185">Reference proteome</keyword>
<reference evidence="2 3" key="1">
    <citation type="submission" date="2019-02" db="EMBL/GenBank/DDBJ databases">
        <title>Draft genome sequences of novel Actinobacteria.</title>
        <authorList>
            <person name="Sahin N."/>
            <person name="Ay H."/>
            <person name="Saygin H."/>
        </authorList>
    </citation>
    <scope>NUCLEOTIDE SEQUENCE [LARGE SCALE GENOMIC DNA]</scope>
    <source>
        <strain evidence="2 3">16K104</strain>
    </source>
</reference>
<sequence length="390" mass="40315">MTTPHQGPGLWEQGNWGQAMGWLADRSPEEQLALKKLIDKQLEPPGRILGAVLRAREVARQTVIRLSEGAQQLASQAREFGQNTMTRAGEAWQATTNRANELGQRAAGAYRTGRDATVDAGRQAAVAADLAATVATERVQAAGRAVAEGTQTAGRAVVDGAQTAGRAVAAGAQTAGRAVVDGAQTAGRAVAAGAQTAGRAVAEGTQAAGRAVAEGAQTAGRAVAEGARTTGRAVVDGAQGAGRVVAETANRVSRWVQDTRRSYTTRLANAARAGYEQFRVDPDLNQASPERSDIDSLIARAQRIADMESPEARQQAFAEFTQTAESLAGRTGAAADTRAAMAAAGTGVTPPKVSLTKPDGTQPAPQTGQREDQRTNGPQGQSPRDPGITK</sequence>
<organism evidence="2 3">
    <name type="scientific">Kribbella turkmenica</name>
    <dbReference type="NCBI Taxonomy" id="2530375"/>
    <lineage>
        <taxon>Bacteria</taxon>
        <taxon>Bacillati</taxon>
        <taxon>Actinomycetota</taxon>
        <taxon>Actinomycetes</taxon>
        <taxon>Propionibacteriales</taxon>
        <taxon>Kribbellaceae</taxon>
        <taxon>Kribbella</taxon>
    </lineage>
</organism>
<dbReference type="Proteomes" id="UP000295172">
    <property type="component" value="Unassembled WGS sequence"/>
</dbReference>